<dbReference type="AlphaFoldDB" id="A0A9D4UAY2"/>
<proteinExistence type="predicted"/>
<dbReference type="InterPro" id="IPR032867">
    <property type="entry name" value="DYW_dom"/>
</dbReference>
<comment type="caution">
    <text evidence="2">The sequence shown here is derived from an EMBL/GenBank/DDBJ whole genome shotgun (WGS) entry which is preliminary data.</text>
</comment>
<dbReference type="InterPro" id="IPR046960">
    <property type="entry name" value="PPR_At4g14850-like_plant"/>
</dbReference>
<evidence type="ECO:0000313" key="2">
    <source>
        <dbReference type="EMBL" id="KAI5063854.1"/>
    </source>
</evidence>
<dbReference type="PANTHER" id="PTHR47926">
    <property type="entry name" value="PENTATRICOPEPTIDE REPEAT-CONTAINING PROTEIN"/>
    <property type="match status" value="1"/>
</dbReference>
<keyword evidence="3" id="KW-1185">Reference proteome</keyword>
<dbReference type="InterPro" id="IPR046848">
    <property type="entry name" value="E_motif"/>
</dbReference>
<dbReference type="Pfam" id="PF20431">
    <property type="entry name" value="E_motif"/>
    <property type="match status" value="1"/>
</dbReference>
<dbReference type="OrthoDB" id="665793at2759"/>
<dbReference type="Pfam" id="PF14432">
    <property type="entry name" value="DYW_deaminase"/>
    <property type="match status" value="1"/>
</dbReference>
<dbReference type="Proteomes" id="UP000886520">
    <property type="component" value="Chromosome 20"/>
</dbReference>
<organism evidence="2 3">
    <name type="scientific">Adiantum capillus-veneris</name>
    <name type="common">Maidenhair fern</name>
    <dbReference type="NCBI Taxonomy" id="13818"/>
    <lineage>
        <taxon>Eukaryota</taxon>
        <taxon>Viridiplantae</taxon>
        <taxon>Streptophyta</taxon>
        <taxon>Embryophyta</taxon>
        <taxon>Tracheophyta</taxon>
        <taxon>Polypodiopsida</taxon>
        <taxon>Polypodiidae</taxon>
        <taxon>Polypodiales</taxon>
        <taxon>Pteridineae</taxon>
        <taxon>Pteridaceae</taxon>
        <taxon>Vittarioideae</taxon>
        <taxon>Adiantum</taxon>
    </lineage>
</organism>
<dbReference type="EMBL" id="JABFUD020000020">
    <property type="protein sequence ID" value="KAI5063854.1"/>
    <property type="molecule type" value="Genomic_DNA"/>
</dbReference>
<feature type="domain" description="DYW" evidence="1">
    <location>
        <begin position="166"/>
        <end position="254"/>
    </location>
</feature>
<evidence type="ECO:0000259" key="1">
    <source>
        <dbReference type="Pfam" id="PF14432"/>
    </source>
</evidence>
<protein>
    <recommendedName>
        <fullName evidence="1">DYW domain-containing protein</fullName>
    </recommendedName>
</protein>
<sequence length="254" mass="28526">MLRPMLRRSVEANPQVVVGALLQAGARSLHTKPWGDDFFKMADSMFTPCLDEEQHSHMYSRDMDDVAPASALPVHEGCGSMTGSTPLQPSTKLWAPLSCGCSTHNHTRSTVSPAPRMGPLSSTGSIMLSNSYASSSRFEDKAKIRALMEARGLKKEPGWSRIEIQDLRCVLRDIPESEKEHALQHHSERLAMALGHISLPPRAPMRVIKNLRVCNDCHVATKYFAYIYKREIIVRDATRFHHFKEGFCSCGDYW</sequence>
<name>A0A9D4UAY2_ADICA</name>
<dbReference type="GO" id="GO:0008270">
    <property type="term" value="F:zinc ion binding"/>
    <property type="evidence" value="ECO:0007669"/>
    <property type="project" value="InterPro"/>
</dbReference>
<gene>
    <name evidence="2" type="ORF">GOP47_0020524</name>
</gene>
<accession>A0A9D4UAY2</accession>
<evidence type="ECO:0000313" key="3">
    <source>
        <dbReference type="Proteomes" id="UP000886520"/>
    </source>
</evidence>
<dbReference type="GO" id="GO:0003723">
    <property type="term" value="F:RNA binding"/>
    <property type="evidence" value="ECO:0007669"/>
    <property type="project" value="InterPro"/>
</dbReference>
<dbReference type="GO" id="GO:0009451">
    <property type="term" value="P:RNA modification"/>
    <property type="evidence" value="ECO:0007669"/>
    <property type="project" value="InterPro"/>
</dbReference>
<reference evidence="2" key="1">
    <citation type="submission" date="2021-01" db="EMBL/GenBank/DDBJ databases">
        <title>Adiantum capillus-veneris genome.</title>
        <authorList>
            <person name="Fang Y."/>
            <person name="Liao Q."/>
        </authorList>
    </citation>
    <scope>NUCLEOTIDE SEQUENCE</scope>
    <source>
        <strain evidence="2">H3</strain>
        <tissue evidence="2">Leaf</tissue>
    </source>
</reference>